<dbReference type="PANTHER" id="PTHR14096">
    <property type="entry name" value="APOLIPOPROTEIN L"/>
    <property type="match status" value="1"/>
</dbReference>
<dbReference type="Proteomes" id="UP000081671">
    <property type="component" value="Unplaced"/>
</dbReference>
<dbReference type="RefSeq" id="XP_012880264.1">
    <property type="nucleotide sequence ID" value="XM_013024810.1"/>
</dbReference>
<evidence type="ECO:0000313" key="4">
    <source>
        <dbReference type="RefSeq" id="XP_012880264.1"/>
    </source>
</evidence>
<name>A0A1S3FW63_DIPOR</name>
<dbReference type="GO" id="GO:0005576">
    <property type="term" value="C:extracellular region"/>
    <property type="evidence" value="ECO:0007669"/>
    <property type="project" value="InterPro"/>
</dbReference>
<evidence type="ECO:0000313" key="3">
    <source>
        <dbReference type="Proteomes" id="UP000081671"/>
    </source>
</evidence>
<reference evidence="4" key="1">
    <citation type="submission" date="2025-08" db="UniProtKB">
        <authorList>
            <consortium name="RefSeq"/>
        </authorList>
    </citation>
    <scope>IDENTIFICATION</scope>
    <source>
        <tissue evidence="4">Kidney</tissue>
    </source>
</reference>
<dbReference type="GO" id="GO:0042157">
    <property type="term" value="P:lipoprotein metabolic process"/>
    <property type="evidence" value="ECO:0007669"/>
    <property type="project" value="InterPro"/>
</dbReference>
<accession>A0A1S3FW63</accession>
<keyword evidence="2" id="KW-0175">Coiled coil</keyword>
<sequence length="440" mass="48501">MSARSLFIDTAKKLVTSPDARQFIGNVSDFLVDQLGPEYASLLVTEDQIWEVFVAAVGLSRSLAQRPVISGDSPWGTENKDFFKFVIDNLQDPANWDYLQLLLTEDDAWEEFMTGAVLSRYEGVALRKALEQLAADAAMEDTDRLCTELQDRKSFLDTFPQVKMELEEQIRKLRELADKADKVQRDCAISRVVASSTSAASGVLRILSLAVAPVTLGGLETLLVSGLGLEAVSTLTSAASSLVGGVRKWSVEAEATHLLSTSMDKGKTVKEVLTETTPKVAALGKKYFQDLPHLQKNIEAIRLAKANPRLAASARTLMTAGTISARSTKQVQKVFGGTILAMTKGARMMGAATAGVFLLMDVVNLVKESKRLFQGPKTESAEKLRQEALELEKKLEELMQIHERVLSDVSWMPSLERQRESSMEKFTCIQQLVAYDEFID</sequence>
<organism evidence="3 4">
    <name type="scientific">Dipodomys ordii</name>
    <name type="common">Ord's kangaroo rat</name>
    <dbReference type="NCBI Taxonomy" id="10020"/>
    <lineage>
        <taxon>Eukaryota</taxon>
        <taxon>Metazoa</taxon>
        <taxon>Chordata</taxon>
        <taxon>Craniata</taxon>
        <taxon>Vertebrata</taxon>
        <taxon>Euteleostomi</taxon>
        <taxon>Mammalia</taxon>
        <taxon>Eutheria</taxon>
        <taxon>Euarchontoglires</taxon>
        <taxon>Glires</taxon>
        <taxon>Rodentia</taxon>
        <taxon>Castorimorpha</taxon>
        <taxon>Heteromyidae</taxon>
        <taxon>Dipodomyinae</taxon>
        <taxon>Dipodomys</taxon>
    </lineage>
</organism>
<dbReference type="InterPro" id="IPR008405">
    <property type="entry name" value="ApoL"/>
</dbReference>
<dbReference type="PANTHER" id="PTHR14096:SF27">
    <property type="entry name" value="APOLIPOPROTEIN L2"/>
    <property type="match status" value="1"/>
</dbReference>
<dbReference type="GO" id="GO:0016020">
    <property type="term" value="C:membrane"/>
    <property type="evidence" value="ECO:0007669"/>
    <property type="project" value="TreeGrafter"/>
</dbReference>
<dbReference type="OrthoDB" id="6363454at2759"/>
<evidence type="ECO:0000256" key="1">
    <source>
        <dbReference type="ARBA" id="ARBA00010090"/>
    </source>
</evidence>
<dbReference type="InParanoid" id="A0A1S3FW63"/>
<dbReference type="GeneID" id="105992014"/>
<keyword evidence="3" id="KW-1185">Reference proteome</keyword>
<dbReference type="GO" id="GO:0006869">
    <property type="term" value="P:lipid transport"/>
    <property type="evidence" value="ECO:0007669"/>
    <property type="project" value="InterPro"/>
</dbReference>
<feature type="coiled-coil region" evidence="2">
    <location>
        <begin position="381"/>
        <end position="408"/>
    </location>
</feature>
<dbReference type="GO" id="GO:0008289">
    <property type="term" value="F:lipid binding"/>
    <property type="evidence" value="ECO:0007669"/>
    <property type="project" value="InterPro"/>
</dbReference>
<protein>
    <submittedName>
        <fullName evidence="4">Apolipoprotein L2-like</fullName>
    </submittedName>
</protein>
<dbReference type="KEGG" id="dord:105992014"/>
<dbReference type="AlphaFoldDB" id="A0A1S3FW63"/>
<gene>
    <name evidence="4" type="primary">LOC105992014</name>
</gene>
<evidence type="ECO:0000256" key="2">
    <source>
        <dbReference type="SAM" id="Coils"/>
    </source>
</evidence>
<dbReference type="FunCoup" id="A0A1S3FW63">
    <property type="interactions" value="37"/>
</dbReference>
<comment type="similarity">
    <text evidence="1">Belongs to the apolipoprotein L family.</text>
</comment>
<dbReference type="Pfam" id="PF05461">
    <property type="entry name" value="ApoL"/>
    <property type="match status" value="1"/>
</dbReference>
<proteinExistence type="inferred from homology"/>